<proteinExistence type="predicted"/>
<gene>
    <name evidence="12" type="ordered locus">Sthe_1853</name>
</gene>
<comment type="subcellular location">
    <subcellularLocation>
        <location evidence="1">Membrane</location>
    </subcellularLocation>
</comment>
<dbReference type="eggNOG" id="COG0699">
    <property type="taxonomic scope" value="Bacteria"/>
</dbReference>
<evidence type="ECO:0000313" key="12">
    <source>
        <dbReference type="EMBL" id="ACZ39286.1"/>
    </source>
</evidence>
<feature type="compositionally biased region" description="Low complexity" evidence="7">
    <location>
        <begin position="551"/>
        <end position="564"/>
    </location>
</feature>
<evidence type="ECO:0000256" key="2">
    <source>
        <dbReference type="ARBA" id="ARBA00022741"/>
    </source>
</evidence>
<evidence type="ECO:0000256" key="7">
    <source>
        <dbReference type="SAM" id="MobiDB-lite"/>
    </source>
</evidence>
<sequence>MVLMYPTSLPDDVASAAERRLFRLFQAQLPDDFVVLHSVKWLVREQRFDRDGEADFLIVHPDLGILVLEVKGGGVRVDDQSGTWSTVDRHGEEHVLKRSPFDQARHNAYALRGKLEEMPATRPFEYRVEYGVALPDVTVGSDGIGAYGHREKIIDSTDLHALEAAVRRVMGPPGEVSPLPKAAVDAVVDAFKPVREIVRRGLNAETLEAEEQIIRLTEQQYRVLDGLRLNTRALISGCAGSGKTMLALEKARRLAREGSRVLFTCFNRALAEWIREQLRGEPPEVSGNVEVHHYHSLAYRWCDRAGVQIPPVPDDGTQHHFSKVVPEKFLEAIERTEERFDAVIVDEGQDFKTDWFVTLLYLLRDEDRGVYYIFFDDNQRIYTQEAVFPFDGVRYSLSVNCRNTQRIHEAVIRYYRGALPPEVQGPPGLEIEFIDDGGGRPLVGLSRALHRLVTEERVPRNHIVVLTPNSEAKSALKEGARVGTVELTWKPNPGPNQVRVATIYSFKGLESPIVVVAELDRLAARGTYDAVLYVALSRARSHVVVVGELPEPAADTPAPPVTALSAGESDHKPGNDDIASDALASEADVTDGEDETVDVGGDVSDVRAEVSTAEAAVETEAGGDGEVEPEGASPECAGEEPDPESTGYTQARHRSRLVADALRELAVLIGEPGDEPVVLPGGATVQPGLGFARDAEALLVRARDLDLGLFKVLVLGEFKNGKSTLLNAMLGSPALPAKAAPATAIITALVHGENEGVRVYEVGQDTPRVLSREEFLREFQLTPADQQALDAHEPIDRFQHIRYAEMETLHPLCANGVMLIDSPGLGEHASRTRVATDFLKQVQAVVFVLNAKRILSLDEREFIEHALGPGRLTHVFFVVNYVNQLDEPSDVEDIKEFVRLALGRHFLDEDGAFDADLYDRRVFFIDARGALRARSQDPVDTTALEASGVPAFERELERFLTSDEKLQAALQSPLPMLRHIAARVERKVADDCAALDQPVEELERRHQAALESLRQLDLQRQEIERTVRLHGESISRAVYANLQEYVSELRSTWPQDSERFIKLEELTLLASVESLWRDQTKERIASSIEAELKHYLHTKLARWQEQVSVVIEPDIARLAADVDAEIAAFNVRLDEIAEAFSVGHARRTIAEEVEGDRTRKLLQAAAGGIMLDPSQVHGALFGKADWIGFFRRVVEQVVLASALPWILPGGPLLWAAYIAIEASLIRYHANRVRKQLRSALGEKLFEQLAQDLPARRDEIEAALRAQFDVAATVVTRALQAEIDKVRNEQQRIIVRMREASFSAEQEKARLRAIGQRVDVLVDTVLDAATGAQEDPREVVAAGVGKRLGAAGAKTGLTVADE</sequence>
<dbReference type="Pfam" id="PF13245">
    <property type="entry name" value="AAA_19"/>
    <property type="match status" value="1"/>
</dbReference>
<evidence type="ECO:0000256" key="3">
    <source>
        <dbReference type="ARBA" id="ARBA00022801"/>
    </source>
</evidence>
<evidence type="ECO:0000259" key="8">
    <source>
        <dbReference type="Pfam" id="PF00350"/>
    </source>
</evidence>
<dbReference type="EMBL" id="CP001823">
    <property type="protein sequence ID" value="ACZ39286.1"/>
    <property type="molecule type" value="Genomic_DNA"/>
</dbReference>
<evidence type="ECO:0000256" key="4">
    <source>
        <dbReference type="ARBA" id="ARBA00023134"/>
    </source>
</evidence>
<dbReference type="PANTHER" id="PTHR10465:SF0">
    <property type="entry name" value="SARCALUMENIN"/>
    <property type="match status" value="1"/>
</dbReference>
<dbReference type="GO" id="GO:0005525">
    <property type="term" value="F:GTP binding"/>
    <property type="evidence" value="ECO:0007669"/>
    <property type="project" value="UniProtKB-KW"/>
</dbReference>
<dbReference type="InterPro" id="IPR027417">
    <property type="entry name" value="P-loop_NTPase"/>
</dbReference>
<keyword evidence="5" id="KW-0472">Membrane</keyword>
<evidence type="ECO:0000256" key="5">
    <source>
        <dbReference type="ARBA" id="ARBA00023136"/>
    </source>
</evidence>
<dbReference type="Pfam" id="PF13538">
    <property type="entry name" value="UvrD_C_2"/>
    <property type="match status" value="1"/>
</dbReference>
<dbReference type="KEGG" id="sti:Sthe_1853"/>
<name>D1C4W9_SPHTD</name>
<keyword evidence="2" id="KW-0547">Nucleotide-binding</keyword>
<feature type="domain" description="Dynamin N-terminal" evidence="8">
    <location>
        <begin position="712"/>
        <end position="880"/>
    </location>
</feature>
<feature type="domain" description="NERD" evidence="9">
    <location>
        <begin position="16"/>
        <end position="121"/>
    </location>
</feature>
<reference evidence="13" key="1">
    <citation type="submission" date="2009-11" db="EMBL/GenBank/DDBJ databases">
        <title>The complete chromosome 1 of Sphaerobacter thermophilus DSM 20745.</title>
        <authorList>
            <person name="Lucas S."/>
            <person name="Copeland A."/>
            <person name="Lapidus A."/>
            <person name="Glavina del Rio T."/>
            <person name="Dalin E."/>
            <person name="Tice H."/>
            <person name="Bruce D."/>
            <person name="Goodwin L."/>
            <person name="Pitluck S."/>
            <person name="Kyrpides N."/>
            <person name="Mavromatis K."/>
            <person name="Ivanova N."/>
            <person name="Mikhailova N."/>
            <person name="LaButti K.M."/>
            <person name="Clum A."/>
            <person name="Sun H.I."/>
            <person name="Brettin T."/>
            <person name="Detter J.C."/>
            <person name="Han C."/>
            <person name="Larimer F."/>
            <person name="Land M."/>
            <person name="Hauser L."/>
            <person name="Markowitz V."/>
            <person name="Cheng J.F."/>
            <person name="Hugenholtz P."/>
            <person name="Woyke T."/>
            <person name="Wu D."/>
            <person name="Steenblock K."/>
            <person name="Schneider S."/>
            <person name="Pukall R."/>
            <person name="Goeker M."/>
            <person name="Klenk H.P."/>
            <person name="Eisen J.A."/>
        </authorList>
    </citation>
    <scope>NUCLEOTIDE SEQUENCE [LARGE SCALE GENOMIC DNA]</scope>
    <source>
        <strain evidence="13">ATCC 49802 / DSM 20745 / S 6022</strain>
    </source>
</reference>
<keyword evidence="13" id="KW-1185">Reference proteome</keyword>
<accession>D1C4W9</accession>
<feature type="coiled-coil region" evidence="6">
    <location>
        <begin position="999"/>
        <end position="1026"/>
    </location>
</feature>
<evidence type="ECO:0000259" key="9">
    <source>
        <dbReference type="Pfam" id="PF08378"/>
    </source>
</evidence>
<dbReference type="STRING" id="479434.Sthe_1853"/>
<dbReference type="GO" id="GO:0016020">
    <property type="term" value="C:membrane"/>
    <property type="evidence" value="ECO:0007669"/>
    <property type="project" value="UniProtKB-SubCell"/>
</dbReference>
<keyword evidence="6" id="KW-0175">Coiled coil</keyword>
<dbReference type="PANTHER" id="PTHR10465">
    <property type="entry name" value="TRANSMEMBRANE GTPASE FZO1"/>
    <property type="match status" value="1"/>
</dbReference>
<dbReference type="Proteomes" id="UP000002027">
    <property type="component" value="Chromosome 1"/>
</dbReference>
<keyword evidence="4" id="KW-0342">GTP-binding</keyword>
<dbReference type="eggNOG" id="COG1112">
    <property type="taxonomic scope" value="Bacteria"/>
</dbReference>
<dbReference type="InterPro" id="IPR011528">
    <property type="entry name" value="NERD"/>
</dbReference>
<evidence type="ECO:0000259" key="10">
    <source>
        <dbReference type="Pfam" id="PF13538"/>
    </source>
</evidence>
<evidence type="ECO:0000313" key="13">
    <source>
        <dbReference type="Proteomes" id="UP000002027"/>
    </source>
</evidence>
<organism evidence="12 13">
    <name type="scientific">Sphaerobacter thermophilus (strain ATCC 49802 / DSM 20745 / KCCM 41009 / NCIMB 13125 / S 6022)</name>
    <dbReference type="NCBI Taxonomy" id="479434"/>
    <lineage>
        <taxon>Bacteria</taxon>
        <taxon>Pseudomonadati</taxon>
        <taxon>Thermomicrobiota</taxon>
        <taxon>Thermomicrobia</taxon>
        <taxon>Sphaerobacterales</taxon>
        <taxon>Sphaerobacterineae</taxon>
        <taxon>Sphaerobacteraceae</taxon>
        <taxon>Sphaerobacter</taxon>
    </lineage>
</organism>
<dbReference type="GO" id="GO:0003924">
    <property type="term" value="F:GTPase activity"/>
    <property type="evidence" value="ECO:0007669"/>
    <property type="project" value="InterPro"/>
</dbReference>
<dbReference type="InterPro" id="IPR049399">
    <property type="entry name" value="BDLP-like_hel"/>
</dbReference>
<dbReference type="Pfam" id="PF21808">
    <property type="entry name" value="Dynamin-like_hel_bact"/>
    <property type="match status" value="1"/>
</dbReference>
<evidence type="ECO:0000256" key="1">
    <source>
        <dbReference type="ARBA" id="ARBA00004370"/>
    </source>
</evidence>
<evidence type="ECO:0000259" key="11">
    <source>
        <dbReference type="Pfam" id="PF21808"/>
    </source>
</evidence>
<keyword evidence="3" id="KW-0378">Hydrolase</keyword>
<reference evidence="12 13" key="2">
    <citation type="journal article" date="2010" name="Stand. Genomic Sci.">
        <title>Complete genome sequence of Desulfohalobium retbaense type strain (HR(100)).</title>
        <authorList>
            <person name="Spring S."/>
            <person name="Nolan M."/>
            <person name="Lapidus A."/>
            <person name="Glavina Del Rio T."/>
            <person name="Copeland A."/>
            <person name="Tice H."/>
            <person name="Cheng J.F."/>
            <person name="Lucas S."/>
            <person name="Land M."/>
            <person name="Chen F."/>
            <person name="Bruce D."/>
            <person name="Goodwin L."/>
            <person name="Pitluck S."/>
            <person name="Ivanova N."/>
            <person name="Mavromatis K."/>
            <person name="Mikhailova N."/>
            <person name="Pati A."/>
            <person name="Chen A."/>
            <person name="Palaniappan K."/>
            <person name="Hauser L."/>
            <person name="Chang Y.J."/>
            <person name="Jeffries C.D."/>
            <person name="Munk C."/>
            <person name="Kiss H."/>
            <person name="Chain P."/>
            <person name="Han C."/>
            <person name="Brettin T."/>
            <person name="Detter J.C."/>
            <person name="Schuler E."/>
            <person name="Goker M."/>
            <person name="Rohde M."/>
            <person name="Bristow J."/>
            <person name="Eisen J.A."/>
            <person name="Markowitz V."/>
            <person name="Hugenholtz P."/>
            <person name="Kyrpides N.C."/>
            <person name="Klenk H.P."/>
        </authorList>
    </citation>
    <scope>NUCLEOTIDE SEQUENCE [LARGE SCALE GENOMIC DNA]</scope>
    <source>
        <strain evidence="13">ATCC 49802 / DSM 20745 / S 6022</strain>
    </source>
</reference>
<dbReference type="Pfam" id="PF00350">
    <property type="entry name" value="Dynamin_N"/>
    <property type="match status" value="1"/>
</dbReference>
<dbReference type="eggNOG" id="COG1061">
    <property type="taxonomic scope" value="Bacteria"/>
</dbReference>
<feature type="domain" description="UvrD-like helicase C-terminal" evidence="10">
    <location>
        <begin position="498"/>
        <end position="546"/>
    </location>
</feature>
<dbReference type="Pfam" id="PF08378">
    <property type="entry name" value="NERD"/>
    <property type="match status" value="1"/>
</dbReference>
<feature type="region of interest" description="Disordered" evidence="7">
    <location>
        <begin position="615"/>
        <end position="650"/>
    </location>
</feature>
<dbReference type="InterPro" id="IPR045063">
    <property type="entry name" value="Dynamin_N"/>
</dbReference>
<evidence type="ECO:0000256" key="6">
    <source>
        <dbReference type="SAM" id="Coils"/>
    </source>
</evidence>
<feature type="domain" description="BDLP-like helical" evidence="11">
    <location>
        <begin position="930"/>
        <end position="1310"/>
    </location>
</feature>
<feature type="region of interest" description="Disordered" evidence="7">
    <location>
        <begin position="551"/>
        <end position="579"/>
    </location>
</feature>
<dbReference type="InterPro" id="IPR027785">
    <property type="entry name" value="UvrD-like_helicase_C"/>
</dbReference>
<protein>
    <submittedName>
        <fullName evidence="12">NERD domain protein</fullName>
    </submittedName>
</protein>
<dbReference type="HOGENOM" id="CLU_256968_0_0_0"/>
<dbReference type="CDD" id="cd09912">
    <property type="entry name" value="DLP_2"/>
    <property type="match status" value="1"/>
</dbReference>
<dbReference type="OrthoDB" id="9787585at2"/>
<dbReference type="InterPro" id="IPR027094">
    <property type="entry name" value="Mitofusin_fam"/>
</dbReference>
<dbReference type="SUPFAM" id="SSF52540">
    <property type="entry name" value="P-loop containing nucleoside triphosphate hydrolases"/>
    <property type="match status" value="2"/>
</dbReference>
<dbReference type="Gene3D" id="3.40.50.300">
    <property type="entry name" value="P-loop containing nucleotide triphosphate hydrolases"/>
    <property type="match status" value="3"/>
</dbReference>
<dbReference type="InParanoid" id="D1C4W9"/>